<reference evidence="1 2" key="1">
    <citation type="journal article" date="2025" name="Microbiol. Resour. Announc.">
        <title>Draft genome sequences for Neonectria magnoliae and Neonectria punicea, canker pathogens of Liriodendron tulipifera and Acer saccharum in West Virginia.</title>
        <authorList>
            <person name="Petronek H.M."/>
            <person name="Kasson M.T."/>
            <person name="Metheny A.M."/>
            <person name="Stauder C.M."/>
            <person name="Lovett B."/>
            <person name="Lynch S.C."/>
            <person name="Garnas J.R."/>
            <person name="Kasson L.R."/>
            <person name="Stajich J.E."/>
        </authorList>
    </citation>
    <scope>NUCLEOTIDE SEQUENCE [LARGE SCALE GENOMIC DNA]</scope>
    <source>
        <strain evidence="1 2">NRRL 64653</strain>
    </source>
</reference>
<comment type="caution">
    <text evidence="1">The sequence shown here is derived from an EMBL/GenBank/DDBJ whole genome shotgun (WGS) entry which is preliminary data.</text>
</comment>
<gene>
    <name evidence="1" type="ORF">QQX98_005836</name>
</gene>
<evidence type="ECO:0008006" key="3">
    <source>
        <dbReference type="Google" id="ProtNLM"/>
    </source>
</evidence>
<dbReference type="EMBL" id="JAZAVJ010000082">
    <property type="protein sequence ID" value="KAK7415483.1"/>
    <property type="molecule type" value="Genomic_DNA"/>
</dbReference>
<accession>A0ABR1H314</accession>
<organism evidence="1 2">
    <name type="scientific">Neonectria punicea</name>
    <dbReference type="NCBI Taxonomy" id="979145"/>
    <lineage>
        <taxon>Eukaryota</taxon>
        <taxon>Fungi</taxon>
        <taxon>Dikarya</taxon>
        <taxon>Ascomycota</taxon>
        <taxon>Pezizomycotina</taxon>
        <taxon>Sordariomycetes</taxon>
        <taxon>Hypocreomycetidae</taxon>
        <taxon>Hypocreales</taxon>
        <taxon>Nectriaceae</taxon>
        <taxon>Neonectria</taxon>
    </lineage>
</organism>
<keyword evidence="2" id="KW-1185">Reference proteome</keyword>
<proteinExistence type="predicted"/>
<evidence type="ECO:0000313" key="2">
    <source>
        <dbReference type="Proteomes" id="UP001498476"/>
    </source>
</evidence>
<sequence length="333" mass="38226">MTTRSAQLDAMALRRALPPELLCHVIESVLPPNPHVLLPPSHAATKTLLALTRVCRDAYGLATRLLRQRCVYIDSSRRLANYLSCTQRFVPTMPAPLCLRTITSLYLQPFGALLNDLSAATRMRELLCEVSDTLRRLVVLIPFQNVQPVHNWQAVRRTLREGFERLHNLEEFVAIGDYPVLSVTDAPTDVWRLWPELKRLTLFNAPVDNHWLWWDIATLPKLQHVILARSLNMDRTNIKDEYFHKLPRDDARLDRALRIVLVDAASTKREIQTARWKEIDPNGRMTVELQEVTADGGGEEDPRKLVADYVKDQALNGCLWDRKTRVVEESESE</sequence>
<dbReference type="Proteomes" id="UP001498476">
    <property type="component" value="Unassembled WGS sequence"/>
</dbReference>
<evidence type="ECO:0000313" key="1">
    <source>
        <dbReference type="EMBL" id="KAK7415483.1"/>
    </source>
</evidence>
<protein>
    <recommendedName>
        <fullName evidence="3">F-box domain-containing protein</fullName>
    </recommendedName>
</protein>
<name>A0ABR1H314_9HYPO</name>